<evidence type="ECO:0000313" key="1">
    <source>
        <dbReference type="EMBL" id="MBB5255252.1"/>
    </source>
</evidence>
<dbReference type="Proteomes" id="UP000427373">
    <property type="component" value="Chromosome"/>
</dbReference>
<evidence type="ECO:0000313" key="2">
    <source>
        <dbReference type="EMBL" id="QGR16476.1"/>
    </source>
</evidence>
<gene>
    <name evidence="2" type="ORF">D1869_04110</name>
    <name evidence="1" type="ORF">HNQ62_003027</name>
</gene>
<organism evidence="2 3">
    <name type="scientific">Sulfurisphaera ohwakuensis</name>
    <dbReference type="NCBI Taxonomy" id="69656"/>
    <lineage>
        <taxon>Archaea</taxon>
        <taxon>Thermoproteota</taxon>
        <taxon>Thermoprotei</taxon>
        <taxon>Sulfolobales</taxon>
        <taxon>Sulfolobaceae</taxon>
        <taxon>Sulfurisphaera</taxon>
    </lineage>
</organism>
<protein>
    <submittedName>
        <fullName evidence="2">Uncharacterized protein</fullName>
    </submittedName>
</protein>
<dbReference type="Pfam" id="PF22271">
    <property type="entry name" value="DUF6955"/>
    <property type="match status" value="1"/>
</dbReference>
<name>A0A650CFF3_SULOH</name>
<dbReference type="EMBL" id="JACHFY010000058">
    <property type="protein sequence ID" value="MBB5255252.1"/>
    <property type="molecule type" value="Genomic_DNA"/>
</dbReference>
<proteinExistence type="predicted"/>
<sequence>MKKKLICPRLPSSKYDKNITNSIELMPKWFKDMLFSETIIHGEIDNDIVERVIKRLEGVK</sequence>
<evidence type="ECO:0000313" key="4">
    <source>
        <dbReference type="Proteomes" id="UP000582213"/>
    </source>
</evidence>
<reference evidence="2 3" key="1">
    <citation type="submission" date="2019-10" db="EMBL/GenBank/DDBJ databases">
        <title>Genome Sequences from Six Type Strain Members of the Archaeal Family Sulfolobaceae: Acidianus ambivalens, Acidianus infernus, Metallosphaera prunae, Stygiolobus azoricus, Sulfolobus metallicus, and Sulfurisphaera ohwakuensis.</title>
        <authorList>
            <person name="Counts J.A."/>
            <person name="Kelly R.M."/>
        </authorList>
    </citation>
    <scope>NUCLEOTIDE SEQUENCE [LARGE SCALE GENOMIC DNA]</scope>
    <source>
        <strain evidence="2 3">TA-1</strain>
    </source>
</reference>
<dbReference type="InterPro" id="IPR054230">
    <property type="entry name" value="DUF6955"/>
</dbReference>
<dbReference type="EMBL" id="CP045484">
    <property type="protein sequence ID" value="QGR16476.1"/>
    <property type="molecule type" value="Genomic_DNA"/>
</dbReference>
<dbReference type="GeneID" id="42800403"/>
<dbReference type="KEGG" id="soh:D1869_04110"/>
<keyword evidence="3" id="KW-1185">Reference proteome</keyword>
<evidence type="ECO:0000313" key="3">
    <source>
        <dbReference type="Proteomes" id="UP000427373"/>
    </source>
</evidence>
<dbReference type="RefSeq" id="WP_156014031.1">
    <property type="nucleotide sequence ID" value="NZ_CP045484.1"/>
</dbReference>
<accession>A0A650CFF3</accession>
<reference evidence="1 4" key="2">
    <citation type="submission" date="2020-08" db="EMBL/GenBank/DDBJ databases">
        <title>Genomic Encyclopedia of Type Strains, Phase IV (KMG-IV): sequencing the most valuable type-strain genomes for metagenomic binning, comparative biology and taxonomic classification.</title>
        <authorList>
            <person name="Goeker M."/>
        </authorList>
    </citation>
    <scope>NUCLEOTIDE SEQUENCE [LARGE SCALE GENOMIC DNA]</scope>
    <source>
        <strain evidence="1 4">DSM 12421</strain>
    </source>
</reference>
<dbReference type="AlphaFoldDB" id="A0A650CFF3"/>
<dbReference type="Proteomes" id="UP000582213">
    <property type="component" value="Unassembled WGS sequence"/>
</dbReference>